<evidence type="ECO:0000313" key="2">
    <source>
        <dbReference type="EnsemblPlants" id="OGLUM11G05630.1"/>
    </source>
</evidence>
<dbReference type="EnsemblPlants" id="OGLUM11G05630.1">
    <property type="protein sequence ID" value="OGLUM11G05630.1"/>
    <property type="gene ID" value="OGLUM11G05630"/>
</dbReference>
<accession>A0A0E0BGD0</accession>
<feature type="region of interest" description="Disordered" evidence="1">
    <location>
        <begin position="207"/>
        <end position="265"/>
    </location>
</feature>
<feature type="region of interest" description="Disordered" evidence="1">
    <location>
        <begin position="132"/>
        <end position="172"/>
    </location>
</feature>
<evidence type="ECO:0000313" key="3">
    <source>
        <dbReference type="Proteomes" id="UP000026961"/>
    </source>
</evidence>
<dbReference type="HOGENOM" id="CLU_1051182_0_0_1"/>
<dbReference type="AlphaFoldDB" id="A0A0E0BGD0"/>
<dbReference type="Proteomes" id="UP000026961">
    <property type="component" value="Chromosome 11"/>
</dbReference>
<dbReference type="Gramene" id="OGLUM11G05630.1">
    <property type="protein sequence ID" value="OGLUM11G05630.1"/>
    <property type="gene ID" value="OGLUM11G05630"/>
</dbReference>
<reference evidence="2" key="1">
    <citation type="submission" date="2015-04" db="UniProtKB">
        <authorList>
            <consortium name="EnsemblPlants"/>
        </authorList>
    </citation>
    <scope>IDENTIFICATION</scope>
</reference>
<organism evidence="2">
    <name type="scientific">Oryza glumipatula</name>
    <dbReference type="NCBI Taxonomy" id="40148"/>
    <lineage>
        <taxon>Eukaryota</taxon>
        <taxon>Viridiplantae</taxon>
        <taxon>Streptophyta</taxon>
        <taxon>Embryophyta</taxon>
        <taxon>Tracheophyta</taxon>
        <taxon>Spermatophyta</taxon>
        <taxon>Magnoliopsida</taxon>
        <taxon>Liliopsida</taxon>
        <taxon>Poales</taxon>
        <taxon>Poaceae</taxon>
        <taxon>BOP clade</taxon>
        <taxon>Oryzoideae</taxon>
        <taxon>Oryzeae</taxon>
        <taxon>Oryzinae</taxon>
        <taxon>Oryza</taxon>
    </lineage>
</organism>
<protein>
    <submittedName>
        <fullName evidence="2">Uncharacterized protein</fullName>
    </submittedName>
</protein>
<keyword evidence="3" id="KW-1185">Reference proteome</keyword>
<proteinExistence type="predicted"/>
<reference evidence="2" key="2">
    <citation type="submission" date="2018-05" db="EMBL/GenBank/DDBJ databases">
        <title>OgluRS3 (Oryza glumaepatula Reference Sequence Version 3).</title>
        <authorList>
            <person name="Zhang J."/>
            <person name="Kudrna D."/>
            <person name="Lee S."/>
            <person name="Talag J."/>
            <person name="Welchert J."/>
            <person name="Wing R.A."/>
        </authorList>
    </citation>
    <scope>NUCLEOTIDE SEQUENCE [LARGE SCALE GENOMIC DNA]</scope>
</reference>
<evidence type="ECO:0000256" key="1">
    <source>
        <dbReference type="SAM" id="MobiDB-lite"/>
    </source>
</evidence>
<sequence length="265" mass="28840">MITNREVPVENISHELGWSADYGKGPEQNWCVLEKANNSIEIMPDNPPIKKQSLYLAESGAPCQVLLEHTLCKDGGGPPEVAPAAGEHARPHGLVRWQEGEDIVEDLIREGAKPVLAAVLLGRESLASAAAVAPRSHSVEQVASAPPAPEQRETRSPPLRPPPLLVGDEHRGGVAGHRWSMERMERQQTRAPEASDFCFLRRAPGAQRFPKLRESGPPCKGWPIGAAHSTTIRSIDSAAAGDAATNPTRRRRRRQRRPESESSGD</sequence>
<name>A0A0E0BGD0_9ORYZ</name>